<evidence type="ECO:0000313" key="2">
    <source>
        <dbReference type="EMBL" id="EAS62417.1"/>
    </source>
</evidence>
<dbReference type="Proteomes" id="UP000001603">
    <property type="component" value="Unassembled WGS sequence"/>
</dbReference>
<accession>Q1ZJV5</accession>
<dbReference type="InterPro" id="IPR025669">
    <property type="entry name" value="AAA_dom"/>
</dbReference>
<dbReference type="EMBL" id="AAOJ01000020">
    <property type="protein sequence ID" value="EAS62417.1"/>
    <property type="molecule type" value="Genomic_DNA"/>
</dbReference>
<feature type="domain" description="AAA" evidence="1">
    <location>
        <begin position="105"/>
        <end position="290"/>
    </location>
</feature>
<dbReference type="CDD" id="cd02042">
    <property type="entry name" value="ParAB_family"/>
    <property type="match status" value="1"/>
</dbReference>
<dbReference type="Pfam" id="PF13614">
    <property type="entry name" value="AAA_31"/>
    <property type="match status" value="1"/>
</dbReference>
<organism evidence="2 3">
    <name type="scientific">Photobacterium angustum (strain S14 / CCUG 15956)</name>
    <name type="common">Vibrio sp. (strain S14 / CCUG 15956)</name>
    <dbReference type="NCBI Taxonomy" id="314292"/>
    <lineage>
        <taxon>Bacteria</taxon>
        <taxon>Pseudomonadati</taxon>
        <taxon>Pseudomonadota</taxon>
        <taxon>Gammaproteobacteria</taxon>
        <taxon>Vibrionales</taxon>
        <taxon>Vibrionaceae</taxon>
        <taxon>Photobacterium</taxon>
    </lineage>
</organism>
<evidence type="ECO:0000313" key="3">
    <source>
        <dbReference type="Proteomes" id="UP000001603"/>
    </source>
</evidence>
<proteinExistence type="predicted"/>
<sequence>MSDKFSVLTDLSNGAKAYREHRNGSLFSDTGKEPRTFTKAEACAWLNDINSRTLDKYAKELGIDPKRHDDAEWRVDINEIYQLRDLLPEKKRKASKLDRRNKNTQIIVVQNQKGGVGKTISAVTLASCLASQFHQEYRVGLIDLDGQATASMYYAPETATSDYLTVSDLIRKSYELDDGETDKDAISQAFITTSIPNLRILPASQRDRQVDGWFHEKVATGDLTRPYAVVDEILDAVRDEFDIIIIDTPPALTYTTINAYFAATSVICPISTTENDLDATSGYFEAIEGIGTILKAYNHRGFDFFKILITNYMGDSSSVEVRADIEKYFGDHLYSTEFKHSVAVKQCSGLMCTLFDISKSEYPKTKASFQNAVDNAYAVVSKIHSDIERAWSK</sequence>
<dbReference type="InterPro" id="IPR050678">
    <property type="entry name" value="DNA_Partitioning_ATPase"/>
</dbReference>
<reference evidence="2 3" key="1">
    <citation type="journal article" date="2009" name="Proc. Natl. Acad. Sci. U.S.A.">
        <title>The genomic basis of trophic strategy in marine bacteria.</title>
        <authorList>
            <person name="Lauro F.M."/>
            <person name="McDougald D."/>
            <person name="Thomas T."/>
            <person name="Williams T.J."/>
            <person name="Egan S."/>
            <person name="Rice S."/>
            <person name="DeMaere M.Z."/>
            <person name="Ting L."/>
            <person name="Ertan H."/>
            <person name="Johnson J."/>
            <person name="Ferriera S."/>
            <person name="Lapidus A."/>
            <person name="Anderson I."/>
            <person name="Kyrpides N."/>
            <person name="Munk A.C."/>
            <person name="Detter C."/>
            <person name="Han C.S."/>
            <person name="Brown M.V."/>
            <person name="Robb F.T."/>
            <person name="Kjelleberg S."/>
            <person name="Cavicchioli R."/>
        </authorList>
    </citation>
    <scope>NUCLEOTIDE SEQUENCE [LARGE SCALE GENOMIC DNA]</scope>
    <source>
        <strain evidence="2 3">S14</strain>
    </source>
</reference>
<dbReference type="SUPFAM" id="SSF52540">
    <property type="entry name" value="P-loop containing nucleoside triphosphate hydrolases"/>
    <property type="match status" value="1"/>
</dbReference>
<dbReference type="HOGENOM" id="CLU_037612_9_2_6"/>
<dbReference type="PANTHER" id="PTHR13696">
    <property type="entry name" value="P-LOOP CONTAINING NUCLEOSIDE TRIPHOSPHATE HYDROLASE"/>
    <property type="match status" value="1"/>
</dbReference>
<dbReference type="PANTHER" id="PTHR13696:SF52">
    <property type="entry name" value="PARA FAMILY PROTEIN CT_582"/>
    <property type="match status" value="1"/>
</dbReference>
<comment type="caution">
    <text evidence="2">The sequence shown here is derived from an EMBL/GenBank/DDBJ whole genome shotgun (WGS) entry which is preliminary data.</text>
</comment>
<dbReference type="Gene3D" id="3.40.50.300">
    <property type="entry name" value="P-loop containing nucleotide triphosphate hydrolases"/>
    <property type="match status" value="1"/>
</dbReference>
<dbReference type="AlphaFoldDB" id="Q1ZJV5"/>
<dbReference type="RefSeq" id="WP_005363221.1">
    <property type="nucleotide sequence ID" value="NZ_AAOJ01000020.1"/>
</dbReference>
<name>Q1ZJV5_PHOAS</name>
<dbReference type="OrthoDB" id="9815116at2"/>
<dbReference type="InterPro" id="IPR027417">
    <property type="entry name" value="P-loop_NTPase"/>
</dbReference>
<evidence type="ECO:0000259" key="1">
    <source>
        <dbReference type="Pfam" id="PF13614"/>
    </source>
</evidence>
<protein>
    <submittedName>
        <fullName evidence="2">Partitioning protein A</fullName>
    </submittedName>
</protein>
<gene>
    <name evidence="2" type="ORF">VAS14_00071</name>
</gene>